<organism evidence="2 3">
    <name type="scientific">Alistipes dispar</name>
    <dbReference type="NCBI Taxonomy" id="2585119"/>
    <lineage>
        <taxon>Bacteria</taxon>
        <taxon>Pseudomonadati</taxon>
        <taxon>Bacteroidota</taxon>
        <taxon>Bacteroidia</taxon>
        <taxon>Bacteroidales</taxon>
        <taxon>Rikenellaceae</taxon>
        <taxon>Alistipes</taxon>
    </lineage>
</organism>
<evidence type="ECO:0000256" key="1">
    <source>
        <dbReference type="SAM" id="SignalP"/>
    </source>
</evidence>
<dbReference type="AlphaFoldDB" id="A0A4Y1WZM1"/>
<evidence type="ECO:0008006" key="4">
    <source>
        <dbReference type="Google" id="ProtNLM"/>
    </source>
</evidence>
<gene>
    <name evidence="2" type="ORF">A5CPEGH6_10990</name>
</gene>
<proteinExistence type="predicted"/>
<name>A0A4Y1WZM1_9BACT</name>
<dbReference type="OrthoDB" id="1002975at2"/>
<dbReference type="KEGG" id="ada:A5CPEGH6_10990"/>
<keyword evidence="3" id="KW-1185">Reference proteome</keyword>
<reference evidence="3" key="1">
    <citation type="submission" date="2019-06" db="EMBL/GenBank/DDBJ databases">
        <title>Alistipes onderdonkii subsp. vulgaris subsp. nov., Alistipes dispar sp. nov. and Alistipes communis sp. nov., isolated from human faeces, and creation of Alistipes onderdonkii subsp. onderdonkii subsp. nov.</title>
        <authorList>
            <person name="Sakamoto M."/>
            <person name="Ikeyama N."/>
            <person name="Ogata Y."/>
            <person name="Suda W."/>
            <person name="Iino T."/>
            <person name="Hattori M."/>
            <person name="Ohkuma M."/>
        </authorList>
    </citation>
    <scope>NUCLEOTIDE SEQUENCE [LARGE SCALE GENOMIC DNA]</scope>
    <source>
        <strain evidence="3">5CPEGH6</strain>
    </source>
</reference>
<feature type="chain" id="PRO_5021403795" description="DUF4296 domain-containing protein" evidence="1">
    <location>
        <begin position="22"/>
        <end position="275"/>
    </location>
</feature>
<dbReference type="RefSeq" id="WP_141428277.1">
    <property type="nucleotide sequence ID" value="NZ_AP019736.1"/>
</dbReference>
<evidence type="ECO:0000313" key="3">
    <source>
        <dbReference type="Proteomes" id="UP000319374"/>
    </source>
</evidence>
<dbReference type="EMBL" id="AP019736">
    <property type="protein sequence ID" value="BBL06461.1"/>
    <property type="molecule type" value="Genomic_DNA"/>
</dbReference>
<protein>
    <recommendedName>
        <fullName evidence="4">DUF4296 domain-containing protein</fullName>
    </recommendedName>
</protein>
<dbReference type="GeneID" id="98673076"/>
<keyword evidence="1" id="KW-0732">Signal</keyword>
<evidence type="ECO:0000313" key="2">
    <source>
        <dbReference type="EMBL" id="BBL06461.1"/>
    </source>
</evidence>
<dbReference type="Proteomes" id="UP000319374">
    <property type="component" value="Chromosome"/>
</dbReference>
<dbReference type="PROSITE" id="PS51257">
    <property type="entry name" value="PROKAR_LIPOPROTEIN"/>
    <property type="match status" value="1"/>
</dbReference>
<accession>A0A4Y1WZM1</accession>
<feature type="signal peptide" evidence="1">
    <location>
        <begin position="1"/>
        <end position="21"/>
    </location>
</feature>
<sequence length="275" mass="31379">MKRPLRTALLALLGLLAAACARHTIIPDETLAMIFRDAFLSNAYISEERIPTDSLRIYEPIFARYGYTTDDVHYTIGNFSKRKSARLSDVVERAIDLLEAEGKVYNRRVAILDTIDNVACRTFTRTVFADSLLRVGSLRDTARLTFSIDVEPGEYRITAHYLIDSLDRNRRGVKATVWLEKEDGSRAGVYTTSLRRNREETFTRTLTADTVHRRLHVDLLGFYGRPERPSMTVSRIRIDHTPPAADAVERLYDSQLNVRIFADEFFRAAMPADSL</sequence>